<dbReference type="RefSeq" id="WP_023933191.1">
    <property type="nucleotide sequence ID" value="NZ_DF196819.1"/>
</dbReference>
<keyword evidence="1" id="KW-1133">Transmembrane helix</keyword>
<dbReference type="eggNOG" id="ENOG5033BS1">
    <property type="taxonomic scope" value="Bacteria"/>
</dbReference>
<evidence type="ECO:0000256" key="1">
    <source>
        <dbReference type="SAM" id="Phobius"/>
    </source>
</evidence>
<keyword evidence="1" id="KW-0812">Transmembrane</keyword>
<keyword evidence="1" id="KW-0472">Membrane</keyword>
<reference evidence="3" key="1">
    <citation type="submission" date="2012-12" db="EMBL/GenBank/DDBJ databases">
        <title>Genome Sequence of Photobacterium leiognathi lrivu.4.1.</title>
        <authorList>
            <person name="Urbanczyk H."/>
            <person name="Ogura Y."/>
            <person name="Hayashi T."/>
            <person name="Dunlap P.V."/>
        </authorList>
    </citation>
    <scope>NUCLEOTIDE SEQUENCE [LARGE SCALE GENOMIC DNA]</scope>
    <source>
        <strain evidence="3">lrivu.4.1</strain>
    </source>
</reference>
<organism evidence="2 3">
    <name type="scientific">Photobacterium leiognathi lrivu.4.1</name>
    <dbReference type="NCBI Taxonomy" id="1248232"/>
    <lineage>
        <taxon>Bacteria</taxon>
        <taxon>Pseudomonadati</taxon>
        <taxon>Pseudomonadota</taxon>
        <taxon>Gammaproteobacteria</taxon>
        <taxon>Vibrionales</taxon>
        <taxon>Vibrionaceae</taxon>
        <taxon>Photobacterium</taxon>
    </lineage>
</organism>
<evidence type="ECO:0008006" key="4">
    <source>
        <dbReference type="Google" id="ProtNLM"/>
    </source>
</evidence>
<feature type="transmembrane region" description="Helical" evidence="1">
    <location>
        <begin position="20"/>
        <end position="37"/>
    </location>
</feature>
<accession>A0A0U1P7W9</accession>
<dbReference type="Pfam" id="PF11143">
    <property type="entry name" value="DUF2919"/>
    <property type="match status" value="1"/>
</dbReference>
<proteinExistence type="predicted"/>
<dbReference type="AlphaFoldDB" id="A0A0U1P7W9"/>
<dbReference type="InterPro" id="IPR021318">
    <property type="entry name" value="DUF2919"/>
</dbReference>
<dbReference type="EMBL" id="DF196819">
    <property type="protein sequence ID" value="GAD30494.1"/>
    <property type="molecule type" value="Genomic_DNA"/>
</dbReference>
<protein>
    <recommendedName>
        <fullName evidence="4">DUF2919 domain-containing protein</fullName>
    </recommendedName>
</protein>
<feature type="transmembrane region" description="Helical" evidence="1">
    <location>
        <begin position="57"/>
        <end position="74"/>
    </location>
</feature>
<sequence>MLYPIDAYDQHGQLKINTMLWFVLLFNAKAWLVFVMAGVSRTQGGELLELIYPIRETLYLGMVIGSPAILLMWLSGQRNKNKKLINFLWRQGKRTLLAAYSIDILMQIHHLVISHGAFNWIGAITLLLTTWLGLYLLRSSRVRDLFAD</sequence>
<dbReference type="Proteomes" id="UP000030675">
    <property type="component" value="Unassembled WGS sequence"/>
</dbReference>
<evidence type="ECO:0000313" key="3">
    <source>
        <dbReference type="Proteomes" id="UP000030675"/>
    </source>
</evidence>
<gene>
    <name evidence="2" type="ORF">PLEI_2150</name>
</gene>
<name>A0A0U1P7W9_PHOLE</name>
<evidence type="ECO:0000313" key="2">
    <source>
        <dbReference type="EMBL" id="GAD30494.1"/>
    </source>
</evidence>
<feature type="transmembrane region" description="Helical" evidence="1">
    <location>
        <begin position="95"/>
        <end position="112"/>
    </location>
</feature>
<feature type="transmembrane region" description="Helical" evidence="1">
    <location>
        <begin position="118"/>
        <end position="137"/>
    </location>
</feature>
<dbReference type="HOGENOM" id="CLU_115420_2_0_6"/>